<proteinExistence type="predicted"/>
<organism evidence="1">
    <name type="scientific">Methylobacterium bullatum</name>
    <dbReference type="NCBI Taxonomy" id="570505"/>
    <lineage>
        <taxon>Bacteria</taxon>
        <taxon>Pseudomonadati</taxon>
        <taxon>Pseudomonadota</taxon>
        <taxon>Alphaproteobacteria</taxon>
        <taxon>Hyphomicrobiales</taxon>
        <taxon>Methylobacteriaceae</taxon>
        <taxon>Methylobacterium</taxon>
    </lineage>
</organism>
<accession>A0A679IRC9</accession>
<evidence type="ECO:0008006" key="2">
    <source>
        <dbReference type="Google" id="ProtNLM"/>
    </source>
</evidence>
<dbReference type="InterPro" id="IPR019660">
    <property type="entry name" value="Put_sensory_transdc_reg_YbjN"/>
</dbReference>
<evidence type="ECO:0000313" key="1">
    <source>
        <dbReference type="EMBL" id="CAA2101944.1"/>
    </source>
</evidence>
<reference evidence="1" key="1">
    <citation type="submission" date="2019-12" db="EMBL/GenBank/DDBJ databases">
        <authorList>
            <person name="Cremers G."/>
        </authorList>
    </citation>
    <scope>NUCLEOTIDE SEQUENCE</scope>
    <source>
        <strain evidence="1">Mbul1</strain>
    </source>
</reference>
<protein>
    <recommendedName>
        <fullName evidence="2">YbjN domain-containing protein</fullName>
    </recommendedName>
</protein>
<name>A0A679IRC9_9HYPH</name>
<dbReference type="Pfam" id="PF10722">
    <property type="entry name" value="YbjN"/>
    <property type="match status" value="1"/>
</dbReference>
<dbReference type="AlphaFoldDB" id="A0A679IRC9"/>
<sequence length="167" mass="19017">MTQLHIEGLDRNEHPLDIVERLASLRDWIFDRAETDEMSVAVAGRWSDYHVAFTWIEDVEALHVASAFDLKVSAHRRTEILTLISLVNEQLWVGHFDLWSTDSVVMFRHSLLLTDGAAPTQSQCAMMLKSAVDACERYYQAFQFVLWAGKSARESLDAVLFETEGEA</sequence>
<dbReference type="CDD" id="cd17033">
    <property type="entry name" value="DR1245-like"/>
    <property type="match status" value="1"/>
</dbReference>
<dbReference type="EMBL" id="LR743504">
    <property type="protein sequence ID" value="CAA2101944.1"/>
    <property type="molecule type" value="Genomic_DNA"/>
</dbReference>
<gene>
    <name evidence="1" type="ORF">MBUL_01434</name>
</gene>